<sequence length="310" mass="33739">MSASTTSFDLADLDKLDPAKPTIVQTSHKASYPSLSPLRPELNQAGKTVLVTGASAGIGFSIAKSFAEASASKVILTGRRGDVLERAASQLSSSFPKTEFIACVCDIGNLAESAALWSSFRTDGIFVDVLVLSAAKFQDQKTLLEVDLDAAWSLYETNVRPLLDFSQRFNAQEASVERQKFIVYVSTAAIHDQTIAATLPTYALSKTAGHFLLQKIAEEVDREKLQVVSFHPGMILSETARSAGLDENSAPFDNENLPGHWAVWAATTEAALLHGRFAWAAWDVDELRSGEVKKRIETDPDFLTFRILGL</sequence>
<comment type="similarity">
    <text evidence="1">Belongs to the short-chain dehydrogenases/reductases (SDR) family.</text>
</comment>
<dbReference type="PRINTS" id="PR00081">
    <property type="entry name" value="GDHRDH"/>
</dbReference>
<reference evidence="4" key="1">
    <citation type="journal article" date="2021" name="Nat. Commun.">
        <title>Genetic determinants of endophytism in the Arabidopsis root mycobiome.</title>
        <authorList>
            <person name="Mesny F."/>
            <person name="Miyauchi S."/>
            <person name="Thiergart T."/>
            <person name="Pickel B."/>
            <person name="Atanasova L."/>
            <person name="Karlsson M."/>
            <person name="Huettel B."/>
            <person name="Barry K.W."/>
            <person name="Haridas S."/>
            <person name="Chen C."/>
            <person name="Bauer D."/>
            <person name="Andreopoulos W."/>
            <person name="Pangilinan J."/>
            <person name="LaButti K."/>
            <person name="Riley R."/>
            <person name="Lipzen A."/>
            <person name="Clum A."/>
            <person name="Drula E."/>
            <person name="Henrissat B."/>
            <person name="Kohler A."/>
            <person name="Grigoriev I.V."/>
            <person name="Martin F.M."/>
            <person name="Hacquard S."/>
        </authorList>
    </citation>
    <scope>NUCLEOTIDE SEQUENCE</scope>
    <source>
        <strain evidence="4">MPI-CAGE-AT-0021</strain>
    </source>
</reference>
<dbReference type="EMBL" id="JAGMUU010000016">
    <property type="protein sequence ID" value="KAH7136795.1"/>
    <property type="molecule type" value="Genomic_DNA"/>
</dbReference>
<evidence type="ECO:0000256" key="2">
    <source>
        <dbReference type="ARBA" id="ARBA00022857"/>
    </source>
</evidence>
<dbReference type="GO" id="GO:0008709">
    <property type="term" value="F:cholate 7-alpha-dehydrogenase (NAD+) activity"/>
    <property type="evidence" value="ECO:0007669"/>
    <property type="project" value="TreeGrafter"/>
</dbReference>
<protein>
    <recommendedName>
        <fullName evidence="6">NAD(P)-binding protein</fullName>
    </recommendedName>
</protein>
<dbReference type="InterPro" id="IPR036291">
    <property type="entry name" value="NAD(P)-bd_dom_sf"/>
</dbReference>
<evidence type="ECO:0000256" key="3">
    <source>
        <dbReference type="ARBA" id="ARBA00023002"/>
    </source>
</evidence>
<dbReference type="Pfam" id="PF00106">
    <property type="entry name" value="adh_short"/>
    <property type="match status" value="1"/>
</dbReference>
<gene>
    <name evidence="4" type="ORF">B0J13DRAFT_677615</name>
</gene>
<dbReference type="InterPro" id="IPR002347">
    <property type="entry name" value="SDR_fam"/>
</dbReference>
<dbReference type="PANTHER" id="PTHR43618:SF8">
    <property type="entry name" value="7ALPHA-HYDROXYSTEROID DEHYDROGENASE"/>
    <property type="match status" value="1"/>
</dbReference>
<evidence type="ECO:0000313" key="5">
    <source>
        <dbReference type="Proteomes" id="UP000717696"/>
    </source>
</evidence>
<dbReference type="PANTHER" id="PTHR43618">
    <property type="entry name" value="7-ALPHA-HYDROXYSTEROID DEHYDROGENASE"/>
    <property type="match status" value="1"/>
</dbReference>
<keyword evidence="2" id="KW-0521">NADP</keyword>
<name>A0A9P9EF90_9HYPO</name>
<dbReference type="Gene3D" id="3.40.50.720">
    <property type="entry name" value="NAD(P)-binding Rossmann-like Domain"/>
    <property type="match status" value="1"/>
</dbReference>
<dbReference type="SUPFAM" id="SSF51735">
    <property type="entry name" value="NAD(P)-binding Rossmann-fold domains"/>
    <property type="match status" value="1"/>
</dbReference>
<dbReference type="InterPro" id="IPR052178">
    <property type="entry name" value="Sec_Metab_Biosynth_SDR"/>
</dbReference>
<organism evidence="4 5">
    <name type="scientific">Dactylonectria estremocensis</name>
    <dbReference type="NCBI Taxonomy" id="1079267"/>
    <lineage>
        <taxon>Eukaryota</taxon>
        <taxon>Fungi</taxon>
        <taxon>Dikarya</taxon>
        <taxon>Ascomycota</taxon>
        <taxon>Pezizomycotina</taxon>
        <taxon>Sordariomycetes</taxon>
        <taxon>Hypocreomycetidae</taxon>
        <taxon>Hypocreales</taxon>
        <taxon>Nectriaceae</taxon>
        <taxon>Dactylonectria</taxon>
    </lineage>
</organism>
<dbReference type="OrthoDB" id="1933717at2759"/>
<evidence type="ECO:0000256" key="1">
    <source>
        <dbReference type="ARBA" id="ARBA00006484"/>
    </source>
</evidence>
<dbReference type="AlphaFoldDB" id="A0A9P9EF90"/>
<dbReference type="GO" id="GO:0005829">
    <property type="term" value="C:cytosol"/>
    <property type="evidence" value="ECO:0007669"/>
    <property type="project" value="TreeGrafter"/>
</dbReference>
<accession>A0A9P9EF90</accession>
<evidence type="ECO:0008006" key="6">
    <source>
        <dbReference type="Google" id="ProtNLM"/>
    </source>
</evidence>
<comment type="caution">
    <text evidence="4">The sequence shown here is derived from an EMBL/GenBank/DDBJ whole genome shotgun (WGS) entry which is preliminary data.</text>
</comment>
<keyword evidence="3" id="KW-0560">Oxidoreductase</keyword>
<keyword evidence="5" id="KW-1185">Reference proteome</keyword>
<evidence type="ECO:0000313" key="4">
    <source>
        <dbReference type="EMBL" id="KAH7136795.1"/>
    </source>
</evidence>
<proteinExistence type="inferred from homology"/>
<dbReference type="Proteomes" id="UP000717696">
    <property type="component" value="Unassembled WGS sequence"/>
</dbReference>